<accession>A0ACC3SUX4</accession>
<evidence type="ECO:0000313" key="2">
    <source>
        <dbReference type="Proteomes" id="UP001433508"/>
    </source>
</evidence>
<gene>
    <name evidence="1" type="ORF">V1525DRAFT_452196</name>
</gene>
<reference evidence="2" key="1">
    <citation type="journal article" date="2024" name="Front. Bioeng. Biotechnol.">
        <title>Genome-scale model development and genomic sequencing of the oleaginous clade Lipomyces.</title>
        <authorList>
            <person name="Czajka J.J."/>
            <person name="Han Y."/>
            <person name="Kim J."/>
            <person name="Mondo S.J."/>
            <person name="Hofstad B.A."/>
            <person name="Robles A."/>
            <person name="Haridas S."/>
            <person name="Riley R."/>
            <person name="LaButti K."/>
            <person name="Pangilinan J."/>
            <person name="Andreopoulos W."/>
            <person name="Lipzen A."/>
            <person name="Yan J."/>
            <person name="Wang M."/>
            <person name="Ng V."/>
            <person name="Grigoriev I.V."/>
            <person name="Spatafora J.W."/>
            <person name="Magnuson J.K."/>
            <person name="Baker S.E."/>
            <person name="Pomraning K.R."/>
        </authorList>
    </citation>
    <scope>NUCLEOTIDE SEQUENCE [LARGE SCALE GENOMIC DNA]</scope>
    <source>
        <strain evidence="2">CBS 7786</strain>
    </source>
</reference>
<keyword evidence="2" id="KW-1185">Reference proteome</keyword>
<dbReference type="EMBL" id="MU971425">
    <property type="protein sequence ID" value="KAK9235224.1"/>
    <property type="molecule type" value="Genomic_DNA"/>
</dbReference>
<comment type="caution">
    <text evidence="1">The sequence shown here is derived from an EMBL/GenBank/DDBJ whole genome shotgun (WGS) entry which is preliminary data.</text>
</comment>
<evidence type="ECO:0000313" key="1">
    <source>
        <dbReference type="EMBL" id="KAK9235224.1"/>
    </source>
</evidence>
<dbReference type="Proteomes" id="UP001433508">
    <property type="component" value="Unassembled WGS sequence"/>
</dbReference>
<sequence>MTSRSSRRKLVNPEEKTLIEALKTILRLSKGTINVPLSCGRWRTDMISLAWALIEHAYNPVSVSGDLWKYLTDDNGKIAALSEFLSPRGASFHRIAIVNGVTPKHPLTWGDVAKRFQESKFLITLLENWTRKVFNDMCIPMMAKGRTPTPPNCGETAKRNQWKLKRNLLSRDGWFSPVGRVMDSAAPDIITPCAAHHPLLMRLTFGFENQDGRYLLKFVAPVRQLPGEVRRHAENEEIVFATNDPMIAKPSSLLCNIHVAVGRVLWASGAAEVIVKMLEDEEEIKAGNFEDEYWCQVSASYLQRQLRSLQDLDHNVFFE</sequence>
<protein>
    <submittedName>
        <fullName evidence="1">Uncharacterized protein</fullName>
    </submittedName>
</protein>
<proteinExistence type="predicted"/>
<name>A0ACC3SUX4_LIPKO</name>
<organism evidence="1 2">
    <name type="scientific">Lipomyces kononenkoae</name>
    <name type="common">Yeast</name>
    <dbReference type="NCBI Taxonomy" id="34357"/>
    <lineage>
        <taxon>Eukaryota</taxon>
        <taxon>Fungi</taxon>
        <taxon>Dikarya</taxon>
        <taxon>Ascomycota</taxon>
        <taxon>Saccharomycotina</taxon>
        <taxon>Lipomycetes</taxon>
        <taxon>Lipomycetales</taxon>
        <taxon>Lipomycetaceae</taxon>
        <taxon>Lipomyces</taxon>
    </lineage>
</organism>